<sequence>MVLLAFHQTPSSMLTSDKVEVCTLATDIPATIARSVVPGLTKPVLWGDVLPREPADLQDYASGEIRT</sequence>
<protein>
    <submittedName>
        <fullName evidence="1">Uncharacterized protein</fullName>
    </submittedName>
</protein>
<reference evidence="1" key="1">
    <citation type="submission" date="2024-07" db="EMBL/GenBank/DDBJ databases">
        <title>A survey of Mimosa microsymbionts across Brazilian biomes reveals a high diversity of Paraburkholderia nodulating endemic species, but also that Cupriavidus is common as a symbiont of widespread species.</title>
        <authorList>
            <person name="Rouws L."/>
            <person name="Barauna A."/>
            <person name="Beukes C."/>
            <person name="Rouws J.R.C."/>
            <person name="De Faria S.M."/>
            <person name="Gross E."/>
            <person name="Bueno Dos Reis Junior F."/>
            <person name="Simon M.F."/>
            <person name="Maluk M."/>
            <person name="Odee D.W."/>
            <person name="Kenicer G."/>
            <person name="Young J.P.W."/>
            <person name="Reis V.M."/>
            <person name="Zilli J."/>
            <person name="James E.K."/>
        </authorList>
    </citation>
    <scope>NUCLEOTIDE SEQUENCE</scope>
    <source>
        <strain evidence="1">EG181B</strain>
    </source>
</reference>
<comment type="caution">
    <text evidence="1">The sequence shown here is derived from an EMBL/GenBank/DDBJ whole genome shotgun (WGS) entry which is preliminary data.</text>
</comment>
<evidence type="ECO:0000313" key="1">
    <source>
        <dbReference type="EMBL" id="MEX3935150.1"/>
    </source>
</evidence>
<accession>A0ACC6U6Q3</accession>
<evidence type="ECO:0000313" key="2">
    <source>
        <dbReference type="Proteomes" id="UP001558850"/>
    </source>
</evidence>
<proteinExistence type="predicted"/>
<keyword evidence="2" id="KW-1185">Reference proteome</keyword>
<dbReference type="Proteomes" id="UP001558850">
    <property type="component" value="Unassembled WGS sequence"/>
</dbReference>
<gene>
    <name evidence="1" type="ORF">AB4Y32_25725</name>
</gene>
<name>A0ACC6U6Q3_9BURK</name>
<organism evidence="1 2">
    <name type="scientific">Paraburkholderia phymatum</name>
    <dbReference type="NCBI Taxonomy" id="148447"/>
    <lineage>
        <taxon>Bacteria</taxon>
        <taxon>Pseudomonadati</taxon>
        <taxon>Pseudomonadota</taxon>
        <taxon>Betaproteobacteria</taxon>
        <taxon>Burkholderiales</taxon>
        <taxon>Burkholderiaceae</taxon>
        <taxon>Paraburkholderia</taxon>
    </lineage>
</organism>
<dbReference type="EMBL" id="JBFRCH010000018">
    <property type="protein sequence ID" value="MEX3935150.1"/>
    <property type="molecule type" value="Genomic_DNA"/>
</dbReference>